<dbReference type="AlphaFoldDB" id="A0ABD5BCL5"/>
<feature type="transmembrane region" description="Helical" evidence="6">
    <location>
        <begin position="127"/>
        <end position="150"/>
    </location>
</feature>
<name>A0ABD5BCL5_SERMA</name>
<feature type="transmembrane region" description="Helical" evidence="6">
    <location>
        <begin position="157"/>
        <end position="179"/>
    </location>
</feature>
<feature type="transmembrane region" description="Helical" evidence="6">
    <location>
        <begin position="463"/>
        <end position="489"/>
    </location>
</feature>
<feature type="transmembrane region" description="Helical" evidence="6">
    <location>
        <begin position="226"/>
        <end position="245"/>
    </location>
</feature>
<feature type="transmembrane region" description="Helical" evidence="6">
    <location>
        <begin position="344"/>
        <end position="366"/>
    </location>
</feature>
<comment type="subcellular location">
    <subcellularLocation>
        <location evidence="1">Cell membrane</location>
        <topology evidence="1">Multi-pass membrane protein</topology>
    </subcellularLocation>
</comment>
<feature type="transmembrane region" description="Helical" evidence="6">
    <location>
        <begin position="403"/>
        <end position="424"/>
    </location>
</feature>
<reference evidence="7 8" key="1">
    <citation type="submission" date="2023-07" db="EMBL/GenBank/DDBJ databases">
        <title>Pathogens genome sequencing project 196.</title>
        <authorList>
            <person name="Cao X."/>
        </authorList>
    </citation>
    <scope>NUCLEOTIDE SEQUENCE [LARGE SCALE GENOMIC DNA]</scope>
    <source>
        <strain evidence="7 8">SM41</strain>
    </source>
</reference>
<protein>
    <submittedName>
        <fullName evidence="7">Uncharacterized protein</fullName>
    </submittedName>
</protein>
<dbReference type="EMBL" id="JAVIPQ010000010">
    <property type="protein sequence ID" value="MDQ9554041.1"/>
    <property type="molecule type" value="Genomic_DNA"/>
</dbReference>
<dbReference type="InterPro" id="IPR050833">
    <property type="entry name" value="Poly_Biosynth_Transport"/>
</dbReference>
<gene>
    <name evidence="7" type="ORF">RF091_00585</name>
</gene>
<feature type="transmembrane region" description="Helical" evidence="6">
    <location>
        <begin position="436"/>
        <end position="457"/>
    </location>
</feature>
<evidence type="ECO:0000313" key="7">
    <source>
        <dbReference type="EMBL" id="MDQ9554041.1"/>
    </source>
</evidence>
<comment type="caution">
    <text evidence="7">The sequence shown here is derived from an EMBL/GenBank/DDBJ whole genome shotgun (WGS) entry which is preliminary data.</text>
</comment>
<feature type="transmembrane region" description="Helical" evidence="6">
    <location>
        <begin position="185"/>
        <end position="206"/>
    </location>
</feature>
<dbReference type="Proteomes" id="UP001234811">
    <property type="component" value="Unassembled WGS sequence"/>
</dbReference>
<proteinExistence type="predicted"/>
<sequence length="508" mass="57465">MVNKKLMAKNTFMLYGRMLLIMFATLYTSRMVLEALGVYDFGLYSLVGSIIVLFSFIQNVSALATQRFLSVGLGKMDFVWTNKVFNVSIIVHLIICALIIVVAETVGLWFLLHKLKVPEARLDDIFWVYQISILSLLFQIMQTPFIASMIACEKMDLFAKIGIFDAFQRWLMVFIFSISAVENKIIGYAIFLLIGYFLVFSVYLKFCTSRLSICKINLRQKDSASLLKEIFFFSSWSMLGSLSVVGLSQGIALLTYYFVGVVANGAVWLAEQILIAFNRIIGTLQTAFNPQIIKQYTIGNHHEVESLLSLSCKLTAFVVMVSAIPVFIDAKVIAGIWLNTPPEYLVGLIKIVSIYVLIDSMSGPYVTAIYAVGRLRNYQIIVSSIMLLSLLLTLILYFSGYSIYIAVSARIVCTLSLLIFRVIYVSKTIGISVNRFLFYDFPRLVFVALVCILLSHYCSYYMVGGFFGVVSLTLVNFFAVLIMFSLFIVSKKERVNIINMIKNRFKRV</sequence>
<keyword evidence="3 6" id="KW-0812">Transmembrane</keyword>
<keyword evidence="2" id="KW-1003">Cell membrane</keyword>
<evidence type="ECO:0000256" key="1">
    <source>
        <dbReference type="ARBA" id="ARBA00004651"/>
    </source>
</evidence>
<dbReference type="PANTHER" id="PTHR30250">
    <property type="entry name" value="PST FAMILY PREDICTED COLANIC ACID TRANSPORTER"/>
    <property type="match status" value="1"/>
</dbReference>
<evidence type="ECO:0000256" key="4">
    <source>
        <dbReference type="ARBA" id="ARBA00022989"/>
    </source>
</evidence>
<dbReference type="PANTHER" id="PTHR30250:SF26">
    <property type="entry name" value="PSMA PROTEIN"/>
    <property type="match status" value="1"/>
</dbReference>
<evidence type="ECO:0000256" key="5">
    <source>
        <dbReference type="ARBA" id="ARBA00023136"/>
    </source>
</evidence>
<feature type="transmembrane region" description="Helical" evidence="6">
    <location>
        <begin position="314"/>
        <end position="338"/>
    </location>
</feature>
<evidence type="ECO:0000256" key="2">
    <source>
        <dbReference type="ARBA" id="ARBA00022475"/>
    </source>
</evidence>
<evidence type="ECO:0000256" key="3">
    <source>
        <dbReference type="ARBA" id="ARBA00022692"/>
    </source>
</evidence>
<evidence type="ECO:0000256" key="6">
    <source>
        <dbReference type="SAM" id="Phobius"/>
    </source>
</evidence>
<evidence type="ECO:0000313" key="8">
    <source>
        <dbReference type="Proteomes" id="UP001234811"/>
    </source>
</evidence>
<keyword evidence="5 6" id="KW-0472">Membrane</keyword>
<dbReference type="GO" id="GO:0005886">
    <property type="term" value="C:plasma membrane"/>
    <property type="evidence" value="ECO:0007669"/>
    <property type="project" value="UniProtKB-SubCell"/>
</dbReference>
<feature type="transmembrane region" description="Helical" evidence="6">
    <location>
        <begin position="378"/>
        <end position="397"/>
    </location>
</feature>
<dbReference type="RefSeq" id="WP_047568493.1">
    <property type="nucleotide sequence ID" value="NZ_CBDHWN010000091.1"/>
</dbReference>
<feature type="transmembrane region" description="Helical" evidence="6">
    <location>
        <begin position="41"/>
        <end position="64"/>
    </location>
</feature>
<keyword evidence="4 6" id="KW-1133">Transmembrane helix</keyword>
<feature type="transmembrane region" description="Helical" evidence="6">
    <location>
        <begin position="84"/>
        <end position="112"/>
    </location>
</feature>
<accession>A0ABD5BCL5</accession>
<organism evidence="7 8">
    <name type="scientific">Serratia marcescens</name>
    <dbReference type="NCBI Taxonomy" id="615"/>
    <lineage>
        <taxon>Bacteria</taxon>
        <taxon>Pseudomonadati</taxon>
        <taxon>Pseudomonadota</taxon>
        <taxon>Gammaproteobacteria</taxon>
        <taxon>Enterobacterales</taxon>
        <taxon>Yersiniaceae</taxon>
        <taxon>Serratia</taxon>
    </lineage>
</organism>
<feature type="transmembrane region" description="Helical" evidence="6">
    <location>
        <begin position="251"/>
        <end position="270"/>
    </location>
</feature>
<feature type="transmembrane region" description="Helical" evidence="6">
    <location>
        <begin position="12"/>
        <end position="29"/>
    </location>
</feature>